<dbReference type="InterPro" id="IPR011990">
    <property type="entry name" value="TPR-like_helical_dom_sf"/>
</dbReference>
<dbReference type="PANTHER" id="PTHR46014:SF1">
    <property type="entry name" value="TETRATRICOPEPTIDE REPEAT PROTEIN 1"/>
    <property type="match status" value="1"/>
</dbReference>
<dbReference type="STRING" id="1353009.A0A1Y2ITU1"/>
<evidence type="ECO:0000256" key="1">
    <source>
        <dbReference type="PROSITE-ProRule" id="PRU00339"/>
    </source>
</evidence>
<dbReference type="PROSITE" id="PS50005">
    <property type="entry name" value="TPR"/>
    <property type="match status" value="1"/>
</dbReference>
<dbReference type="SUPFAM" id="SSF48452">
    <property type="entry name" value="TPR-like"/>
    <property type="match status" value="1"/>
</dbReference>
<gene>
    <name evidence="3" type="ORF">PYCCODRAFT_1434533</name>
</gene>
<feature type="compositionally biased region" description="Basic and acidic residues" evidence="2">
    <location>
        <begin position="77"/>
        <end position="94"/>
    </location>
</feature>
<dbReference type="AlphaFoldDB" id="A0A1Y2ITU1"/>
<reference evidence="3 4" key="1">
    <citation type="journal article" date="2015" name="Biotechnol. Biofuels">
        <title>Enhanced degradation of softwood versus hardwood by the white-rot fungus Pycnoporus coccineus.</title>
        <authorList>
            <person name="Couturier M."/>
            <person name="Navarro D."/>
            <person name="Chevret D."/>
            <person name="Henrissat B."/>
            <person name="Piumi F."/>
            <person name="Ruiz-Duenas F.J."/>
            <person name="Martinez A.T."/>
            <person name="Grigoriev I.V."/>
            <person name="Riley R."/>
            <person name="Lipzen A."/>
            <person name="Berrin J.G."/>
            <person name="Master E.R."/>
            <person name="Rosso M.N."/>
        </authorList>
    </citation>
    <scope>NUCLEOTIDE SEQUENCE [LARGE SCALE GENOMIC DNA]</scope>
    <source>
        <strain evidence="3 4">BRFM310</strain>
    </source>
</reference>
<dbReference type="EMBL" id="KZ084100">
    <property type="protein sequence ID" value="OSD03621.1"/>
    <property type="molecule type" value="Genomic_DNA"/>
</dbReference>
<evidence type="ECO:0000313" key="3">
    <source>
        <dbReference type="EMBL" id="OSD03621.1"/>
    </source>
</evidence>
<dbReference type="PANTHER" id="PTHR46014">
    <property type="entry name" value="TETRATRICOPEPTIDE REPEAT PROTEIN 1"/>
    <property type="match status" value="1"/>
</dbReference>
<feature type="region of interest" description="Disordered" evidence="2">
    <location>
        <begin position="1"/>
        <end position="33"/>
    </location>
</feature>
<sequence>MADSEDSKPHTQADELAAGSTPASRDLHDESLSEDAIRKCLSDADALKQEGNEHFRRKQWDQALASYRAALGRLPKRRDPPSIKDKGKSRAAKDEEGETPATDSEEPSSSDVAASQEEHDEPAIVLTGVELECAKARAVLNANIGACFVKLGEHKEVVSACTEALRDDPDYIKALQRRAVANEAIDSWSSLSSAQEDYKRLLELLPSRSPELVSIRRTLAALPPRIEAAQKRETAEMLDKLKGLGNQILGNFGLSTDNFQFVPNGQGGYSMNFVR</sequence>
<keyword evidence="4" id="KW-1185">Reference proteome</keyword>
<feature type="compositionally biased region" description="Acidic residues" evidence="2">
    <location>
        <begin position="95"/>
        <end position="108"/>
    </location>
</feature>
<keyword evidence="1" id="KW-0802">TPR repeat</keyword>
<proteinExistence type="predicted"/>
<dbReference type="OrthoDB" id="1872379at2759"/>
<dbReference type="Gene3D" id="1.25.40.10">
    <property type="entry name" value="Tetratricopeptide repeat domain"/>
    <property type="match status" value="1"/>
</dbReference>
<dbReference type="SMART" id="SM00028">
    <property type="entry name" value="TPR"/>
    <property type="match status" value="2"/>
</dbReference>
<evidence type="ECO:0000313" key="4">
    <source>
        <dbReference type="Proteomes" id="UP000193067"/>
    </source>
</evidence>
<feature type="compositionally biased region" description="Basic and acidic residues" evidence="2">
    <location>
        <begin position="1"/>
        <end position="13"/>
    </location>
</feature>
<feature type="repeat" description="TPR" evidence="1">
    <location>
        <begin position="44"/>
        <end position="77"/>
    </location>
</feature>
<protein>
    <submittedName>
        <fullName evidence="3">TPR-like protein</fullName>
    </submittedName>
</protein>
<dbReference type="InterPro" id="IPR052769">
    <property type="entry name" value="TPR_domain_protein"/>
</dbReference>
<name>A0A1Y2ITU1_TRAC3</name>
<evidence type="ECO:0000256" key="2">
    <source>
        <dbReference type="SAM" id="MobiDB-lite"/>
    </source>
</evidence>
<organism evidence="3 4">
    <name type="scientific">Trametes coccinea (strain BRFM310)</name>
    <name type="common">Pycnoporus coccineus</name>
    <dbReference type="NCBI Taxonomy" id="1353009"/>
    <lineage>
        <taxon>Eukaryota</taxon>
        <taxon>Fungi</taxon>
        <taxon>Dikarya</taxon>
        <taxon>Basidiomycota</taxon>
        <taxon>Agaricomycotina</taxon>
        <taxon>Agaricomycetes</taxon>
        <taxon>Polyporales</taxon>
        <taxon>Polyporaceae</taxon>
        <taxon>Trametes</taxon>
    </lineage>
</organism>
<dbReference type="Proteomes" id="UP000193067">
    <property type="component" value="Unassembled WGS sequence"/>
</dbReference>
<feature type="region of interest" description="Disordered" evidence="2">
    <location>
        <begin position="70"/>
        <end position="119"/>
    </location>
</feature>
<accession>A0A1Y2ITU1</accession>
<dbReference type="InterPro" id="IPR019734">
    <property type="entry name" value="TPR_rpt"/>
</dbReference>